<evidence type="ECO:0000313" key="3">
    <source>
        <dbReference type="Proteomes" id="UP000281406"/>
    </source>
</evidence>
<dbReference type="EMBL" id="RJVU01049572">
    <property type="protein sequence ID" value="ROL42632.1"/>
    <property type="molecule type" value="Genomic_DNA"/>
</dbReference>
<feature type="region of interest" description="Disordered" evidence="1">
    <location>
        <begin position="66"/>
        <end position="147"/>
    </location>
</feature>
<organism evidence="2 3">
    <name type="scientific">Anabarilius grahami</name>
    <name type="common">Kanglang fish</name>
    <name type="synonym">Barilius grahami</name>
    <dbReference type="NCBI Taxonomy" id="495550"/>
    <lineage>
        <taxon>Eukaryota</taxon>
        <taxon>Metazoa</taxon>
        <taxon>Chordata</taxon>
        <taxon>Craniata</taxon>
        <taxon>Vertebrata</taxon>
        <taxon>Euteleostomi</taxon>
        <taxon>Actinopterygii</taxon>
        <taxon>Neopterygii</taxon>
        <taxon>Teleostei</taxon>
        <taxon>Ostariophysi</taxon>
        <taxon>Cypriniformes</taxon>
        <taxon>Xenocyprididae</taxon>
        <taxon>Xenocypridinae</taxon>
        <taxon>Xenocypridinae incertae sedis</taxon>
        <taxon>Anabarilius</taxon>
    </lineage>
</organism>
<comment type="caution">
    <text evidence="2">The sequence shown here is derived from an EMBL/GenBank/DDBJ whole genome shotgun (WGS) entry which is preliminary data.</text>
</comment>
<keyword evidence="3" id="KW-1185">Reference proteome</keyword>
<feature type="compositionally biased region" description="Acidic residues" evidence="1">
    <location>
        <begin position="125"/>
        <end position="135"/>
    </location>
</feature>
<evidence type="ECO:0000256" key="1">
    <source>
        <dbReference type="SAM" id="MobiDB-lite"/>
    </source>
</evidence>
<name>A0A3N0Y8S3_ANAGA</name>
<protein>
    <submittedName>
        <fullName evidence="2">Uncharacterized protein</fullName>
    </submittedName>
</protein>
<reference evidence="2 3" key="1">
    <citation type="submission" date="2018-10" db="EMBL/GenBank/DDBJ databases">
        <title>Genome assembly for a Yunnan-Guizhou Plateau 3E fish, Anabarilius grahami (Regan), and its evolutionary and genetic applications.</title>
        <authorList>
            <person name="Jiang W."/>
        </authorList>
    </citation>
    <scope>NUCLEOTIDE SEQUENCE [LARGE SCALE GENOMIC DNA]</scope>
    <source>
        <strain evidence="2">AG-KIZ</strain>
        <tissue evidence="2">Muscle</tissue>
    </source>
</reference>
<evidence type="ECO:0000313" key="2">
    <source>
        <dbReference type="EMBL" id="ROL42632.1"/>
    </source>
</evidence>
<dbReference type="Proteomes" id="UP000281406">
    <property type="component" value="Unassembled WGS sequence"/>
</dbReference>
<accession>A0A3N0Y8S3</accession>
<dbReference type="AlphaFoldDB" id="A0A3N0Y8S3"/>
<proteinExistence type="predicted"/>
<gene>
    <name evidence="2" type="ORF">DPX16_14039</name>
</gene>
<sequence>MSIHSDRKEFPRISISSLMCDENEGEVADSVLNFGTPQLEYLDCASKKALYLTTVKVMYQKSLKRQKPQDVQLGLPRRAPRAPIPSTTLQPVVLPEDRGGPSVERPSVSFGAPADEQMTIAASEGEPESSGDEDSAALPPSVTVALP</sequence>